<accession>A0A1J5MYS9</accession>
<organism evidence="1 2">
    <name type="scientific">Pseudodesulfovibrio hydrargyri</name>
    <dbReference type="NCBI Taxonomy" id="2125990"/>
    <lineage>
        <taxon>Bacteria</taxon>
        <taxon>Pseudomonadati</taxon>
        <taxon>Thermodesulfobacteriota</taxon>
        <taxon>Desulfovibrionia</taxon>
        <taxon>Desulfovibrionales</taxon>
        <taxon>Desulfovibrionaceae</taxon>
    </lineage>
</organism>
<dbReference type="AlphaFoldDB" id="A0A1J5MYS9"/>
<name>A0A1J5MYS9_9BACT</name>
<gene>
    <name evidence="1" type="ORF">BerOc1_02933</name>
</gene>
<dbReference type="RefSeq" id="WP_071546376.1">
    <property type="nucleotide sequence ID" value="NZ_LKAQ01000004.1"/>
</dbReference>
<dbReference type="Proteomes" id="UP000181901">
    <property type="component" value="Unassembled WGS sequence"/>
</dbReference>
<dbReference type="EMBL" id="LKAQ01000004">
    <property type="protein sequence ID" value="OIQ50988.1"/>
    <property type="molecule type" value="Genomic_DNA"/>
</dbReference>
<evidence type="ECO:0000313" key="2">
    <source>
        <dbReference type="Proteomes" id="UP000181901"/>
    </source>
</evidence>
<evidence type="ECO:0008006" key="3">
    <source>
        <dbReference type="Google" id="ProtNLM"/>
    </source>
</evidence>
<protein>
    <recommendedName>
        <fullName evidence="3">DUF3800 domain-containing protein</fullName>
    </recommendedName>
</protein>
<dbReference type="OrthoDB" id="9255621at2"/>
<keyword evidence="2" id="KW-1185">Reference proteome</keyword>
<evidence type="ECO:0000313" key="1">
    <source>
        <dbReference type="EMBL" id="OIQ50988.1"/>
    </source>
</evidence>
<proteinExistence type="predicted"/>
<sequence length="268" mass="31011">MYLMFGDEADPEYTKNARFFLYGGVYIPSRRANRLDAAIRSIRRNYGFNTTDSLKFSAKDCPNELCKEDFAKAKEEVLQSALDNDVKFCAYVVLHEIAQAQEIHTRIRWGMNSIIGNYNKFLRNKDSHGIVYLDRLSDPNIFNYFTEWNSKGLSLRNNNYLYLDRILSYGLTCDNASSFASVSDIVLGSFRHCVNEEQRDIVGKKLLPKVVKLMWTNTQNNKLLIREFGLLLRPKAAVTNPKYEAQYAELIARLNEWLQEGKQEVDQS</sequence>
<comment type="caution">
    <text evidence="1">The sequence shown here is derived from an EMBL/GenBank/DDBJ whole genome shotgun (WGS) entry which is preliminary data.</text>
</comment>
<reference evidence="1 2" key="1">
    <citation type="submission" date="2015-09" db="EMBL/GenBank/DDBJ databases">
        <title>Genome of Desulfovibrio dechloracetivorans BerOc1, a mercury methylating strain isolated from highly hydrocarbons and metals contaminated coastal sediments.</title>
        <authorList>
            <person name="Goni Urriza M."/>
            <person name="Gassie C."/>
            <person name="Bouchez O."/>
            <person name="Klopp C."/>
            <person name="Ranchou-Peyruse A."/>
            <person name="Remy G."/>
        </authorList>
    </citation>
    <scope>NUCLEOTIDE SEQUENCE [LARGE SCALE GENOMIC DNA]</scope>
    <source>
        <strain evidence="1 2">BerOc1</strain>
    </source>
</reference>